<dbReference type="Gene3D" id="3.40.190.10">
    <property type="entry name" value="Periplasmic binding protein-like II"/>
    <property type="match status" value="1"/>
</dbReference>
<dbReference type="Pfam" id="PF03401">
    <property type="entry name" value="TctC"/>
    <property type="match status" value="1"/>
</dbReference>
<evidence type="ECO:0000313" key="4">
    <source>
        <dbReference type="Proteomes" id="UP001501588"/>
    </source>
</evidence>
<dbReference type="InterPro" id="IPR005064">
    <property type="entry name" value="BUG"/>
</dbReference>
<dbReference type="PIRSF" id="PIRSF017082">
    <property type="entry name" value="YflP"/>
    <property type="match status" value="1"/>
</dbReference>
<evidence type="ECO:0000256" key="2">
    <source>
        <dbReference type="SAM" id="MobiDB-lite"/>
    </source>
</evidence>
<keyword evidence="4" id="KW-1185">Reference proteome</keyword>
<accession>A0ABN1FEQ2</accession>
<dbReference type="PROSITE" id="PS51318">
    <property type="entry name" value="TAT"/>
    <property type="match status" value="1"/>
</dbReference>
<dbReference type="PANTHER" id="PTHR42928:SF5">
    <property type="entry name" value="BLR1237 PROTEIN"/>
    <property type="match status" value="1"/>
</dbReference>
<organism evidence="3 4">
    <name type="scientific">Craurococcus roseus</name>
    <dbReference type="NCBI Taxonomy" id="77585"/>
    <lineage>
        <taxon>Bacteria</taxon>
        <taxon>Pseudomonadati</taxon>
        <taxon>Pseudomonadota</taxon>
        <taxon>Alphaproteobacteria</taxon>
        <taxon>Acetobacterales</taxon>
        <taxon>Acetobacteraceae</taxon>
        <taxon>Craurococcus</taxon>
    </lineage>
</organism>
<feature type="region of interest" description="Disordered" evidence="2">
    <location>
        <begin position="298"/>
        <end position="326"/>
    </location>
</feature>
<name>A0ABN1FEQ2_9PROT</name>
<evidence type="ECO:0000313" key="3">
    <source>
        <dbReference type="EMBL" id="GAA0589238.1"/>
    </source>
</evidence>
<dbReference type="PANTHER" id="PTHR42928">
    <property type="entry name" value="TRICARBOXYLATE-BINDING PROTEIN"/>
    <property type="match status" value="1"/>
</dbReference>
<evidence type="ECO:0000256" key="1">
    <source>
        <dbReference type="ARBA" id="ARBA00006987"/>
    </source>
</evidence>
<reference evidence="3 4" key="1">
    <citation type="journal article" date="2019" name="Int. J. Syst. Evol. Microbiol.">
        <title>The Global Catalogue of Microorganisms (GCM) 10K type strain sequencing project: providing services to taxonomists for standard genome sequencing and annotation.</title>
        <authorList>
            <consortium name="The Broad Institute Genomics Platform"/>
            <consortium name="The Broad Institute Genome Sequencing Center for Infectious Disease"/>
            <person name="Wu L."/>
            <person name="Ma J."/>
        </authorList>
    </citation>
    <scope>NUCLEOTIDE SEQUENCE [LARGE SCALE GENOMIC DNA]</scope>
    <source>
        <strain evidence="3 4">JCM 9933</strain>
    </source>
</reference>
<feature type="compositionally biased region" description="Basic and acidic residues" evidence="2">
    <location>
        <begin position="317"/>
        <end position="326"/>
    </location>
</feature>
<dbReference type="InterPro" id="IPR042100">
    <property type="entry name" value="Bug_dom1"/>
</dbReference>
<protein>
    <submittedName>
        <fullName evidence="3">Tripartite tricarboxylate transporter substrate binding protein</fullName>
    </submittedName>
</protein>
<proteinExistence type="inferred from homology"/>
<dbReference type="InterPro" id="IPR006311">
    <property type="entry name" value="TAT_signal"/>
</dbReference>
<dbReference type="SUPFAM" id="SSF53850">
    <property type="entry name" value="Periplasmic binding protein-like II"/>
    <property type="match status" value="1"/>
</dbReference>
<dbReference type="EMBL" id="BAAAFZ010000046">
    <property type="protein sequence ID" value="GAA0589238.1"/>
    <property type="molecule type" value="Genomic_DNA"/>
</dbReference>
<dbReference type="Gene3D" id="3.40.190.150">
    <property type="entry name" value="Bordetella uptake gene, domain 1"/>
    <property type="match status" value="1"/>
</dbReference>
<dbReference type="RefSeq" id="WP_343896145.1">
    <property type="nucleotide sequence ID" value="NZ_BAAAFZ010000046.1"/>
</dbReference>
<gene>
    <name evidence="3" type="ORF">GCM10009416_29760</name>
</gene>
<dbReference type="CDD" id="cd07012">
    <property type="entry name" value="PBP2_Bug_TTT"/>
    <property type="match status" value="1"/>
</dbReference>
<comment type="caution">
    <text evidence="3">The sequence shown here is derived from an EMBL/GenBank/DDBJ whole genome shotgun (WGS) entry which is preliminary data.</text>
</comment>
<sequence>MSNPTTPGSLGRRAALGTVAAAAAGLAAPGILRAQGQQYPTRPVNMVVGFPPGGQTDFAARIVAPGLGQALGQTVVVDNKGGAGGNLGTDAVLRARPDGYTLLAGNANPLTINPHTFQNMTIDPLKLTPIGMMLQSSLILCLHPSVPAKTVPEFVEWAKKQGRGGPDYGSASAGSLSHVAMEMFRNRAGNPPMEHVPYRGSGPAMQDFIAGRFSAMFDGASVVAPFVKAGQLRGFLSTGEKRIPAFPDIPTAAEMGLRDFVFTAWIGLFGPPGLPPEIVQKLNASLNQALQDETVRKRITDQGDEPGGGTAEALGETMRRDHARWGEVVKANNIRADS</sequence>
<dbReference type="Proteomes" id="UP001501588">
    <property type="component" value="Unassembled WGS sequence"/>
</dbReference>
<comment type="similarity">
    <text evidence="1">Belongs to the UPF0065 (bug) family.</text>
</comment>